<evidence type="ECO:0008006" key="3">
    <source>
        <dbReference type="Google" id="ProtNLM"/>
    </source>
</evidence>
<evidence type="ECO:0000313" key="1">
    <source>
        <dbReference type="EMBL" id="PPJ24732.1"/>
    </source>
</evidence>
<reference evidence="1 2" key="1">
    <citation type="submission" date="2018-02" db="EMBL/GenBank/DDBJ databases">
        <title>8 Nocardia nova and 1 Nocardia cyriacigeorgica strain used for evolution to TMP-SMX.</title>
        <authorList>
            <person name="Mehta H."/>
            <person name="Weng J."/>
            <person name="Shamoo Y."/>
        </authorList>
    </citation>
    <scope>NUCLEOTIDE SEQUENCE [LARGE SCALE GENOMIC DNA]</scope>
    <source>
        <strain evidence="1 2">BAA2227</strain>
    </source>
</reference>
<comment type="caution">
    <text evidence="1">The sequence shown here is derived from an EMBL/GenBank/DDBJ whole genome shotgun (WGS) entry which is preliminary data.</text>
</comment>
<dbReference type="Proteomes" id="UP000238356">
    <property type="component" value="Unassembled WGS sequence"/>
</dbReference>
<gene>
    <name evidence="1" type="ORF">C5F51_24455</name>
</gene>
<accession>A0A2S6A0M4</accession>
<dbReference type="AlphaFoldDB" id="A0A2S6A0M4"/>
<keyword evidence="2" id="KW-1185">Reference proteome</keyword>
<name>A0A2S6A0M4_9NOCA</name>
<dbReference type="EMBL" id="PSZD01000018">
    <property type="protein sequence ID" value="PPJ24732.1"/>
    <property type="molecule type" value="Genomic_DNA"/>
</dbReference>
<evidence type="ECO:0000313" key="2">
    <source>
        <dbReference type="Proteomes" id="UP000238356"/>
    </source>
</evidence>
<proteinExistence type="predicted"/>
<dbReference type="RefSeq" id="WP_104364102.1">
    <property type="nucleotide sequence ID" value="NZ_PSZD01000018.1"/>
</dbReference>
<organism evidence="1 2">
    <name type="scientific">Nocardia nova</name>
    <dbReference type="NCBI Taxonomy" id="37330"/>
    <lineage>
        <taxon>Bacteria</taxon>
        <taxon>Bacillati</taxon>
        <taxon>Actinomycetota</taxon>
        <taxon>Actinomycetes</taxon>
        <taxon>Mycobacteriales</taxon>
        <taxon>Nocardiaceae</taxon>
        <taxon>Nocardia</taxon>
    </lineage>
</organism>
<sequence>MDISPAQGDWVPDACTLPTVEQPIRLAEFDQFFADRVTQLRRPDATRVELVLAAEAESAGRDLAARESRCCSFFTFDFDATTAGLVMSVSVPETYVGVLDAFATRVRSAIGEER</sequence>
<protein>
    <recommendedName>
        <fullName evidence="3">Arsenate reductase</fullName>
    </recommendedName>
</protein>